<reference evidence="3 4" key="1">
    <citation type="submission" date="2015-06" db="EMBL/GenBank/DDBJ databases">
        <title>Recapitulation of the evolution of biosynthetic gene clusters reveals hidden chemical diversity on bacterial genomes.</title>
        <authorList>
            <person name="Cruz-Morales P."/>
            <person name="Martinez-Guerrero C."/>
            <person name="Morales-Escalante M.A."/>
            <person name="Yanez-Guerra L.A."/>
            <person name="Kopp J.F."/>
            <person name="Feldmann J."/>
            <person name="Ramos-Aboites H.E."/>
            <person name="Barona-Gomez F."/>
        </authorList>
    </citation>
    <scope>NUCLEOTIDE SEQUENCE [LARGE SCALE GENOMIC DNA]</scope>
    <source>
        <strain evidence="3 4">ATCC 31245</strain>
    </source>
</reference>
<dbReference type="PIRSF" id="PIRSF010260">
    <property type="entry name" value="UCP010260"/>
    <property type="match status" value="1"/>
</dbReference>
<keyword evidence="4" id="KW-1185">Reference proteome</keyword>
<dbReference type="RefSeq" id="WP_048474668.1">
    <property type="nucleotide sequence ID" value="NZ_JBIRUD010000001.1"/>
</dbReference>
<gene>
    <name evidence="3" type="ORF">ACS04_01770</name>
</gene>
<evidence type="ECO:0000259" key="2">
    <source>
        <dbReference type="Pfam" id="PF09348"/>
    </source>
</evidence>
<proteinExistence type="predicted"/>
<dbReference type="PANTHER" id="PTHR34202:SF1">
    <property type="entry name" value="UPF0548 PROTEIN"/>
    <property type="match status" value="1"/>
</dbReference>
<sequence length="177" mass="19223">MTRLFSTGRDTLTYPDRGATRRPELPAGYHHLHHRTRIGTGRAAFEAAGTAVTTFGAHRASGMFVRAGHGAVRPGSRVVVGIGFGPLRLSAPCEVVWTAYEPARIGFAYGTLAGHPECGEESFMVLRDPDGTVWFEVTAFSRPAAWYTRLAGPVVPFLQHCYARRLGRTVRKLAAAA</sequence>
<evidence type="ECO:0000313" key="3">
    <source>
        <dbReference type="EMBL" id="KMO99519.1"/>
    </source>
</evidence>
<dbReference type="STRING" id="66430.ACS04_01770"/>
<dbReference type="EMBL" id="LFML01000007">
    <property type="protein sequence ID" value="KMO99519.1"/>
    <property type="molecule type" value="Genomic_DNA"/>
</dbReference>
<feature type="domain" description="DUF1990" evidence="2">
    <location>
        <begin position="13"/>
        <end position="168"/>
    </location>
</feature>
<comment type="caution">
    <text evidence="3">The sequence shown here is derived from an EMBL/GenBank/DDBJ whole genome shotgun (WGS) entry which is preliminary data.</text>
</comment>
<accession>A0A0J6XVY1</accession>
<dbReference type="Proteomes" id="UP000035932">
    <property type="component" value="Unassembled WGS sequence"/>
</dbReference>
<dbReference type="Pfam" id="PF09348">
    <property type="entry name" value="DUF1990"/>
    <property type="match status" value="1"/>
</dbReference>
<organism evidence="3 4">
    <name type="scientific">Streptomyces roseus</name>
    <dbReference type="NCBI Taxonomy" id="66430"/>
    <lineage>
        <taxon>Bacteria</taxon>
        <taxon>Bacillati</taxon>
        <taxon>Actinomycetota</taxon>
        <taxon>Actinomycetes</taxon>
        <taxon>Kitasatosporales</taxon>
        <taxon>Streptomycetaceae</taxon>
        <taxon>Streptomyces</taxon>
    </lineage>
</organism>
<feature type="compositionally biased region" description="Polar residues" evidence="1">
    <location>
        <begin position="1"/>
        <end position="10"/>
    </location>
</feature>
<dbReference type="InterPro" id="IPR014457">
    <property type="entry name" value="UCP010260"/>
</dbReference>
<dbReference type="AlphaFoldDB" id="A0A0J6XVY1"/>
<evidence type="ECO:0000313" key="4">
    <source>
        <dbReference type="Proteomes" id="UP000035932"/>
    </source>
</evidence>
<dbReference type="PATRIC" id="fig|66430.4.peg.6129"/>
<name>A0A0J6XVY1_9ACTN</name>
<feature type="region of interest" description="Disordered" evidence="1">
    <location>
        <begin position="1"/>
        <end position="24"/>
    </location>
</feature>
<evidence type="ECO:0000256" key="1">
    <source>
        <dbReference type="SAM" id="MobiDB-lite"/>
    </source>
</evidence>
<dbReference type="OrthoDB" id="120660at2"/>
<dbReference type="InterPro" id="IPR018960">
    <property type="entry name" value="DUF1990"/>
</dbReference>
<dbReference type="PANTHER" id="PTHR34202">
    <property type="entry name" value="UPF0548 PROTEIN"/>
    <property type="match status" value="1"/>
</dbReference>
<protein>
    <recommendedName>
        <fullName evidence="2">DUF1990 domain-containing protein</fullName>
    </recommendedName>
</protein>